<evidence type="ECO:0000259" key="2">
    <source>
        <dbReference type="PROSITE" id="PS50812"/>
    </source>
</evidence>
<proteinExistence type="predicted"/>
<protein>
    <submittedName>
        <fullName evidence="3">Tudor/PWWP/MBT superfamily protein</fullName>
    </submittedName>
</protein>
<name>A0A7J0GZU3_9ERIC</name>
<dbReference type="PANTHER" id="PTHR33697">
    <property type="entry name" value="T17B22.17 PROTEIN-RELATED"/>
    <property type="match status" value="1"/>
</dbReference>
<organism evidence="3 4">
    <name type="scientific">Actinidia rufa</name>
    <dbReference type="NCBI Taxonomy" id="165716"/>
    <lineage>
        <taxon>Eukaryota</taxon>
        <taxon>Viridiplantae</taxon>
        <taxon>Streptophyta</taxon>
        <taxon>Embryophyta</taxon>
        <taxon>Tracheophyta</taxon>
        <taxon>Spermatophyta</taxon>
        <taxon>Magnoliopsida</taxon>
        <taxon>eudicotyledons</taxon>
        <taxon>Gunneridae</taxon>
        <taxon>Pentapetalae</taxon>
        <taxon>asterids</taxon>
        <taxon>Ericales</taxon>
        <taxon>Actinidiaceae</taxon>
        <taxon>Actinidia</taxon>
    </lineage>
</organism>
<feature type="region of interest" description="Disordered" evidence="1">
    <location>
        <begin position="381"/>
        <end position="401"/>
    </location>
</feature>
<dbReference type="InterPro" id="IPR000313">
    <property type="entry name" value="PWWP_dom"/>
</dbReference>
<dbReference type="InterPro" id="IPR044679">
    <property type="entry name" value="PWWP2-like"/>
</dbReference>
<dbReference type="Proteomes" id="UP000585474">
    <property type="component" value="Unassembled WGS sequence"/>
</dbReference>
<comment type="caution">
    <text evidence="3">The sequence shown here is derived from an EMBL/GenBank/DDBJ whole genome shotgun (WGS) entry which is preliminary data.</text>
</comment>
<dbReference type="AlphaFoldDB" id="A0A7J0GZU3"/>
<feature type="domain" description="PWWP" evidence="2">
    <location>
        <begin position="10"/>
        <end position="72"/>
    </location>
</feature>
<dbReference type="CDD" id="cd05162">
    <property type="entry name" value="PWWP"/>
    <property type="match status" value="1"/>
</dbReference>
<keyword evidence="4" id="KW-1185">Reference proteome</keyword>
<evidence type="ECO:0000313" key="4">
    <source>
        <dbReference type="Proteomes" id="UP000585474"/>
    </source>
</evidence>
<dbReference type="Pfam" id="PF00855">
    <property type="entry name" value="PWWP"/>
    <property type="match status" value="1"/>
</dbReference>
<sequence length="491" mass="54606">MGLSVADCRAGALVWVQRKNGSWWPARVLETNELSPSHPIHHRPGTPIKLLGREDATVDWYNLEKSKRIKAFRCGEFDDCIIRAESSQERNQWELSAKQREADVFTCQLSQVIAGSAQLFILNHGRFYPPNLKSVNVLSYLVQPKMAPFPDQWKLIHMKVILGVQTEFKKNLNLQSRQNVLSSPSFLLVDQLVHNSNSGTRDGKAGNMNEKGNHVLTSLSNSPPDPQNAAEVRVPRFKLKGKENICNLNKRKGGAIDVKNCVKFKKVIASSQSQSAPRSSYLEDLGNRCSDLVFTGFLDIKGTTLTDVELIVQPNYRRECVPLVSVMSRLNGKAIVGHLIDVEASDDGSLEILLPRKHEIGNNLFDNDGTSTLQPAWRTSKRTPVRYLPQPQPPPALKDDKNSQAFQNSGHLGLEARANRLTPTQEFLRKLPKKPSLSNQKTRILSSCDIEQKEGGNGLLKAKDSLPTRVTCVPVKQIFSKLLVAVGGAQS</sequence>
<dbReference type="PANTHER" id="PTHR33697:SF2">
    <property type="entry name" value="T17B22.17 PROTEIN"/>
    <property type="match status" value="1"/>
</dbReference>
<dbReference type="OrthoDB" id="1908535at2759"/>
<reference evidence="3 4" key="1">
    <citation type="submission" date="2019-07" db="EMBL/GenBank/DDBJ databases">
        <title>De Novo Assembly of kiwifruit Actinidia rufa.</title>
        <authorList>
            <person name="Sugita-Konishi S."/>
            <person name="Sato K."/>
            <person name="Mori E."/>
            <person name="Abe Y."/>
            <person name="Kisaki G."/>
            <person name="Hamano K."/>
            <person name="Suezawa K."/>
            <person name="Otani M."/>
            <person name="Fukuda T."/>
            <person name="Manabe T."/>
            <person name="Gomi K."/>
            <person name="Tabuchi M."/>
            <person name="Akimitsu K."/>
            <person name="Kataoka I."/>
        </authorList>
    </citation>
    <scope>NUCLEOTIDE SEQUENCE [LARGE SCALE GENOMIC DNA]</scope>
    <source>
        <strain evidence="4">cv. Fuchu</strain>
    </source>
</reference>
<gene>
    <name evidence="3" type="ORF">Acr_25g0007590</name>
</gene>
<dbReference type="PROSITE" id="PS50812">
    <property type="entry name" value="PWWP"/>
    <property type="match status" value="1"/>
</dbReference>
<accession>A0A7J0GZU3</accession>
<evidence type="ECO:0000313" key="3">
    <source>
        <dbReference type="EMBL" id="GFZ16350.1"/>
    </source>
</evidence>
<dbReference type="SUPFAM" id="SSF63748">
    <property type="entry name" value="Tudor/PWWP/MBT"/>
    <property type="match status" value="1"/>
</dbReference>
<dbReference type="EMBL" id="BJWL01000025">
    <property type="protein sequence ID" value="GFZ16350.1"/>
    <property type="molecule type" value="Genomic_DNA"/>
</dbReference>
<evidence type="ECO:0000256" key="1">
    <source>
        <dbReference type="SAM" id="MobiDB-lite"/>
    </source>
</evidence>
<dbReference type="Gene3D" id="2.30.30.140">
    <property type="match status" value="1"/>
</dbReference>